<dbReference type="Gene3D" id="2.60.40.1120">
    <property type="entry name" value="Carboxypeptidase-like, regulatory domain"/>
    <property type="match status" value="3"/>
</dbReference>
<dbReference type="SUPFAM" id="SSF49464">
    <property type="entry name" value="Carboxypeptidase regulatory domain-like"/>
    <property type="match status" value="1"/>
</dbReference>
<reference evidence="2 3" key="1">
    <citation type="journal article" date="2013" name="Int. J. Syst. Evol. Microbiol.">
        <title>Ilumatobacter nonamiense sp. nov. and Ilumatobacter coccineum sp. nov., isolated from seashore sand.</title>
        <authorList>
            <person name="Matsumoto A."/>
            <person name="Kasai H."/>
            <person name="Matsuo Y."/>
            <person name="Shizuri Y."/>
            <person name="Ichikawa N."/>
            <person name="Fujita N."/>
            <person name="Omura S."/>
            <person name="Takahashi Y."/>
        </authorList>
    </citation>
    <scope>NUCLEOTIDE SEQUENCE [LARGE SCALE GENOMIC DNA]</scope>
    <source>
        <strain evidence="3">NBRC 103263 / KCTC 29153 / YM16-304</strain>
    </source>
</reference>
<keyword evidence="1" id="KW-0812">Transmembrane</keyword>
<protein>
    <submittedName>
        <fullName evidence="2">Uncharacterized protein</fullName>
    </submittedName>
</protein>
<evidence type="ECO:0000313" key="2">
    <source>
        <dbReference type="EMBL" id="BAN02632.1"/>
    </source>
</evidence>
<dbReference type="SUPFAM" id="SSF49478">
    <property type="entry name" value="Cna protein B-type domain"/>
    <property type="match status" value="1"/>
</dbReference>
<dbReference type="Proteomes" id="UP000011863">
    <property type="component" value="Chromosome"/>
</dbReference>
<dbReference type="InterPro" id="IPR008969">
    <property type="entry name" value="CarboxyPept-like_regulatory"/>
</dbReference>
<organism evidence="2 3">
    <name type="scientific">Ilumatobacter coccineus (strain NBRC 103263 / KCTC 29153 / YM16-304)</name>
    <dbReference type="NCBI Taxonomy" id="1313172"/>
    <lineage>
        <taxon>Bacteria</taxon>
        <taxon>Bacillati</taxon>
        <taxon>Actinomycetota</taxon>
        <taxon>Acidimicrobiia</taxon>
        <taxon>Acidimicrobiales</taxon>
        <taxon>Ilumatobacteraceae</taxon>
        <taxon>Ilumatobacter</taxon>
    </lineage>
</organism>
<proteinExistence type="predicted"/>
<dbReference type="KEGG" id="aym:YM304_23180"/>
<evidence type="ECO:0000256" key="1">
    <source>
        <dbReference type="SAM" id="Phobius"/>
    </source>
</evidence>
<dbReference type="OrthoDB" id="5164924at2"/>
<gene>
    <name evidence="2" type="ORF">YM304_23180</name>
</gene>
<dbReference type="SUPFAM" id="SSF49452">
    <property type="entry name" value="Starch-binding domain-like"/>
    <property type="match status" value="1"/>
</dbReference>
<dbReference type="AlphaFoldDB" id="A0A6C7E9D4"/>
<accession>A0A6C7E9D4</accession>
<feature type="transmembrane region" description="Helical" evidence="1">
    <location>
        <begin position="215"/>
        <end position="236"/>
    </location>
</feature>
<dbReference type="GO" id="GO:0030246">
    <property type="term" value="F:carbohydrate binding"/>
    <property type="evidence" value="ECO:0007669"/>
    <property type="project" value="InterPro"/>
</dbReference>
<name>A0A6C7E9D4_ILUCY</name>
<keyword evidence="1" id="KW-1133">Transmembrane helix</keyword>
<dbReference type="RefSeq" id="WP_015441879.1">
    <property type="nucleotide sequence ID" value="NC_020520.1"/>
</dbReference>
<keyword evidence="1" id="KW-0472">Membrane</keyword>
<dbReference type="InterPro" id="IPR013784">
    <property type="entry name" value="Carb-bd-like_fold"/>
</dbReference>
<dbReference type="EMBL" id="AP012057">
    <property type="protein sequence ID" value="BAN02632.1"/>
    <property type="molecule type" value="Genomic_DNA"/>
</dbReference>
<keyword evidence="3" id="KW-1185">Reference proteome</keyword>
<dbReference type="Pfam" id="PF13620">
    <property type="entry name" value="CarboxypepD_reg"/>
    <property type="match status" value="2"/>
</dbReference>
<sequence>MITALETSHLSVTPGRSARVDIQVTNTADVIDGITALVDGINPDWVRLERPLLSVFPDASDSVGVVFDIPRTCPAGDYLVVVRVVSTLDATRESVQDFWLTVEEIVDLQLTLTPSIVSGGAKARFAATVANTSNTEVEVTVNAWEPTRAIDCRVEPQSIVLPYGESARVDIDLRGPRPWFGQPLPHAIVVTAQIDDTVVEQSASFNQKPRIPRGLITAVILACIVLLWALIFLWVISEIRDGDVVTKAVATDFVGGADNIPLADIAGLAEGRITAATTGEGVERITVEANRVTADGELLPVGSVASGEDGRYALTALVPGTYLLRFSADGYDDLWYPGVPTPDEAMQIPIVPTSVATPDELAASSGLDIEISGDVGRLRGAVAPPADSADVVLTVTATPVPEGAVAAPADAGAGVDGAGAPIVGDGSAPAADGPIGPDGTPLPVYEQVTTDLTFDLQGLPTPATYDVRISGDGFETQEVRQTLGGGDAVYMNTVRLGAADGSISGIVVNQSDSRLGDVTVTARAGEKTFTATTPTAGLIGEFQFVGLDTPETYVLTFEREGFGGNSLALSLAPGENRTGLRAVLVGGNGTVTGTAVDGNGLAVGGAAVTVAGGETEAETATLTTGSAGSFVVSDLDVPQRYTVTVSAEGFQTETVSATLLASGTTNVGNITLLPVTSDIRGTVTLDGTGVGDVTVTLGNGQTSRSTVSATNPAGQFAFSGVAEGTYTLTVDRDDVDRKVVLVRVVGGVDVVRDVAVTRAAVPA</sequence>
<evidence type="ECO:0000313" key="3">
    <source>
        <dbReference type="Proteomes" id="UP000011863"/>
    </source>
</evidence>